<comment type="subcellular location">
    <subcellularLocation>
        <location evidence="1">Nucleus</location>
    </subcellularLocation>
</comment>
<feature type="region of interest" description="Disordered" evidence="5">
    <location>
        <begin position="425"/>
        <end position="455"/>
    </location>
</feature>
<dbReference type="GO" id="GO:0000122">
    <property type="term" value="P:negative regulation of transcription by RNA polymerase II"/>
    <property type="evidence" value="ECO:0007669"/>
    <property type="project" value="TreeGrafter"/>
</dbReference>
<name>A0A836IIZ4_9TRYP</name>
<dbReference type="GO" id="GO:0005634">
    <property type="term" value="C:nucleus"/>
    <property type="evidence" value="ECO:0007669"/>
    <property type="project" value="UniProtKB-SubCell"/>
</dbReference>
<dbReference type="AlphaFoldDB" id="A0A836IIZ4"/>
<feature type="compositionally biased region" description="Low complexity" evidence="5">
    <location>
        <begin position="307"/>
        <end position="321"/>
    </location>
</feature>
<accession>A0A836IIZ4</accession>
<dbReference type="OrthoDB" id="21413at2759"/>
<dbReference type="InterPro" id="IPR004127">
    <property type="entry name" value="Prefoldin_subunit_alpha"/>
</dbReference>
<dbReference type="GeneID" id="94288748"/>
<evidence type="ECO:0000313" key="7">
    <source>
        <dbReference type="Proteomes" id="UP000674318"/>
    </source>
</evidence>
<feature type="region of interest" description="Disordered" evidence="5">
    <location>
        <begin position="542"/>
        <end position="566"/>
    </location>
</feature>
<dbReference type="EMBL" id="JAFJZO010000032">
    <property type="protein sequence ID" value="KAG5496345.1"/>
    <property type="molecule type" value="Genomic_DNA"/>
</dbReference>
<dbReference type="PANTHER" id="PTHR15111">
    <property type="entry name" value="RNA POLYMERASE II SUBUNIT 5-MEDIATING PROTEIN NNX3"/>
    <property type="match status" value="1"/>
</dbReference>
<evidence type="ECO:0000256" key="5">
    <source>
        <dbReference type="SAM" id="MobiDB-lite"/>
    </source>
</evidence>
<feature type="coiled-coil region" evidence="4">
    <location>
        <begin position="96"/>
        <end position="123"/>
    </location>
</feature>
<evidence type="ECO:0000256" key="1">
    <source>
        <dbReference type="ARBA" id="ARBA00004123"/>
    </source>
</evidence>
<evidence type="ECO:0000256" key="2">
    <source>
        <dbReference type="ARBA" id="ARBA00023242"/>
    </source>
</evidence>
<evidence type="ECO:0000256" key="4">
    <source>
        <dbReference type="SAM" id="Coils"/>
    </source>
</evidence>
<dbReference type="Proteomes" id="UP000674318">
    <property type="component" value="Chromosome 32"/>
</dbReference>
<comment type="similarity">
    <text evidence="3">Belongs to the RNA polymerase II subunit 5-mediating protein family.</text>
</comment>
<dbReference type="GO" id="GO:0003714">
    <property type="term" value="F:transcription corepressor activity"/>
    <property type="evidence" value="ECO:0007669"/>
    <property type="project" value="TreeGrafter"/>
</dbReference>
<evidence type="ECO:0000313" key="6">
    <source>
        <dbReference type="EMBL" id="KAG5496345.1"/>
    </source>
</evidence>
<dbReference type="RefSeq" id="XP_067754828.1">
    <property type="nucleotide sequence ID" value="XM_067898671.1"/>
</dbReference>
<reference evidence="6 7" key="1">
    <citation type="submission" date="2021-02" db="EMBL/GenBank/DDBJ databases">
        <title>Porcisia hertigi Genome sequencing and assembly.</title>
        <authorList>
            <person name="Almutairi H."/>
            <person name="Gatherer D."/>
        </authorList>
    </citation>
    <scope>NUCLEOTIDE SEQUENCE [LARGE SCALE GENOMIC DNA]</scope>
    <source>
        <strain evidence="6 7">C119</strain>
    </source>
</reference>
<feature type="region of interest" description="Disordered" evidence="5">
    <location>
        <begin position="284"/>
        <end position="325"/>
    </location>
</feature>
<dbReference type="FunFam" id="1.10.287.370:FF:000024">
    <property type="entry name" value="Prefoldin_subunit"/>
    <property type="match status" value="1"/>
</dbReference>
<dbReference type="InterPro" id="IPR009053">
    <property type="entry name" value="Prefoldin"/>
</dbReference>
<organism evidence="6 7">
    <name type="scientific">Porcisia hertigi</name>
    <dbReference type="NCBI Taxonomy" id="2761500"/>
    <lineage>
        <taxon>Eukaryota</taxon>
        <taxon>Discoba</taxon>
        <taxon>Euglenozoa</taxon>
        <taxon>Kinetoplastea</taxon>
        <taxon>Metakinetoplastina</taxon>
        <taxon>Trypanosomatida</taxon>
        <taxon>Trypanosomatidae</taxon>
        <taxon>Leishmaniinae</taxon>
        <taxon>Porcisia</taxon>
    </lineage>
</organism>
<dbReference type="InterPro" id="IPR052255">
    <property type="entry name" value="RNA_pol_II_subunit5-mediator"/>
</dbReference>
<feature type="compositionally biased region" description="Polar residues" evidence="5">
    <location>
        <begin position="214"/>
        <end position="224"/>
    </location>
</feature>
<gene>
    <name evidence="6" type="ORF">JKF63_02647</name>
</gene>
<keyword evidence="2" id="KW-0539">Nucleus</keyword>
<dbReference type="GO" id="GO:0019212">
    <property type="term" value="F:phosphatase inhibitor activity"/>
    <property type="evidence" value="ECO:0007669"/>
    <property type="project" value="TreeGrafter"/>
</dbReference>
<dbReference type="SUPFAM" id="SSF46579">
    <property type="entry name" value="Prefoldin"/>
    <property type="match status" value="1"/>
</dbReference>
<dbReference type="Gene3D" id="1.10.287.370">
    <property type="match status" value="1"/>
</dbReference>
<feature type="compositionally biased region" description="Low complexity" evidence="5">
    <location>
        <begin position="157"/>
        <end position="193"/>
    </location>
</feature>
<keyword evidence="7" id="KW-1185">Reference proteome</keyword>
<evidence type="ECO:0000256" key="3">
    <source>
        <dbReference type="ARBA" id="ARBA00038295"/>
    </source>
</evidence>
<dbReference type="Pfam" id="PF02996">
    <property type="entry name" value="Prefoldin"/>
    <property type="match status" value="1"/>
</dbReference>
<dbReference type="CDD" id="cd23159">
    <property type="entry name" value="Prefoldin_URI1"/>
    <property type="match status" value="1"/>
</dbReference>
<dbReference type="GO" id="GO:0003682">
    <property type="term" value="F:chromatin binding"/>
    <property type="evidence" value="ECO:0007669"/>
    <property type="project" value="TreeGrafter"/>
</dbReference>
<feature type="compositionally biased region" description="Basic and acidic residues" evidence="5">
    <location>
        <begin position="284"/>
        <end position="297"/>
    </location>
</feature>
<feature type="compositionally biased region" description="Basic and acidic residues" evidence="5">
    <location>
        <begin position="557"/>
        <end position="566"/>
    </location>
</feature>
<dbReference type="PANTHER" id="PTHR15111:SF0">
    <property type="entry name" value="UNCONVENTIONAL PREFOLDIN RPB5 INTERACTOR 1"/>
    <property type="match status" value="1"/>
</dbReference>
<proteinExistence type="inferred from homology"/>
<feature type="region of interest" description="Disordered" evidence="5">
    <location>
        <begin position="152"/>
        <end position="229"/>
    </location>
</feature>
<dbReference type="KEGG" id="phet:94288748"/>
<keyword evidence="4" id="KW-0175">Coiled coil</keyword>
<comment type="caution">
    <text evidence="6">The sequence shown here is derived from an EMBL/GenBank/DDBJ whole genome shotgun (WGS) entry which is preliminary data.</text>
</comment>
<sequence length="566" mass="60092">MRAEEYGEGEVLTGAELYLYLLRQNEEQLRRAQEKLHQYSTLKETLHVLTERSRRRVLAPVAGGLAYYPAELNATNTILVLLGDGWFAERSAVQAAEIAGRRVDFLRREAEVLQQEQSALRAKQELFLSELPEAQNAMAELLAERETQVVTSQRLAQSSSTSQTPQQQSSAAGLSSGPSAPANAPDDSGAPDPGRASVSPLYASSGICAPPHPSSTLATSSEPPTASELPLDYSTIDAALATFDDLDELTEEELIALEAELCDRLDDDEYVERVMTERMIAKKERRVRAELDRRRTADSANDDNVRTTEGTGVSSSSPTSPQALVPAACNAPQSMDTASVALASAADSRGSSVGWRGALSYKTPGDIGEAAAASAAARPMASPSTPTDAFPAGQARASFLGASVSNSAPTSFLPTAALTRAQPLEGSASADGDTPAAAPQSASVARSSHRKERHVKFSLDVRETRELSSLDSADNAQSPQAAFSGEVNSFVEHSGAETVLQRTQSLPRSTYTIGDIVEHEEGIASGADGAANGVASGATIAPLFSGQRQKPKRKSLFMRELESERE</sequence>
<protein>
    <submittedName>
        <fullName evidence="6">Uncharacterized protein</fullName>
    </submittedName>
</protein>